<dbReference type="Proteomes" id="UP001595616">
    <property type="component" value="Unassembled WGS sequence"/>
</dbReference>
<dbReference type="EMBL" id="JBHRYQ010000001">
    <property type="protein sequence ID" value="MFC3810340.1"/>
    <property type="molecule type" value="Genomic_DNA"/>
</dbReference>
<keyword evidence="1" id="KW-0812">Transmembrane</keyword>
<feature type="transmembrane region" description="Helical" evidence="1">
    <location>
        <begin position="43"/>
        <end position="61"/>
    </location>
</feature>
<proteinExistence type="predicted"/>
<organism evidence="2 3">
    <name type="scientific">Lacihabitans lacunae</name>
    <dbReference type="NCBI Taxonomy" id="1028214"/>
    <lineage>
        <taxon>Bacteria</taxon>
        <taxon>Pseudomonadati</taxon>
        <taxon>Bacteroidota</taxon>
        <taxon>Cytophagia</taxon>
        <taxon>Cytophagales</taxon>
        <taxon>Leadbetterellaceae</taxon>
        <taxon>Lacihabitans</taxon>
    </lineage>
</organism>
<comment type="caution">
    <text evidence="2">The sequence shown here is derived from an EMBL/GenBank/DDBJ whole genome shotgun (WGS) entry which is preliminary data.</text>
</comment>
<keyword evidence="1" id="KW-0472">Membrane</keyword>
<sequence>MKLEDLIKKNKELFEDELPKGLWQNISKEVKPKKNLWFSSKNIFRYAAGLLICLGFGYYLGQKNMNQNTYYTADRAANTTLVSFSKTIEQKREKLDFLKGKDPELYASFMEDLSQLEESFKYLKIELDNNPNQDQVLEAMKENLKLQIDLLNKQTQIAEKFELYL</sequence>
<gene>
    <name evidence="2" type="ORF">ACFOOI_06745</name>
</gene>
<evidence type="ECO:0000313" key="3">
    <source>
        <dbReference type="Proteomes" id="UP001595616"/>
    </source>
</evidence>
<protein>
    <recommendedName>
        <fullName evidence="4">Anti-sigma factor</fullName>
    </recommendedName>
</protein>
<keyword evidence="3" id="KW-1185">Reference proteome</keyword>
<name>A0ABV7YVI5_9BACT</name>
<evidence type="ECO:0008006" key="4">
    <source>
        <dbReference type="Google" id="ProtNLM"/>
    </source>
</evidence>
<accession>A0ABV7YVI5</accession>
<evidence type="ECO:0000256" key="1">
    <source>
        <dbReference type="SAM" id="Phobius"/>
    </source>
</evidence>
<dbReference type="RefSeq" id="WP_379836394.1">
    <property type="nucleotide sequence ID" value="NZ_JBHRYQ010000001.1"/>
</dbReference>
<evidence type="ECO:0000313" key="2">
    <source>
        <dbReference type="EMBL" id="MFC3810340.1"/>
    </source>
</evidence>
<keyword evidence="1" id="KW-1133">Transmembrane helix</keyword>
<reference evidence="3" key="1">
    <citation type="journal article" date="2019" name="Int. J. Syst. Evol. Microbiol.">
        <title>The Global Catalogue of Microorganisms (GCM) 10K type strain sequencing project: providing services to taxonomists for standard genome sequencing and annotation.</title>
        <authorList>
            <consortium name="The Broad Institute Genomics Platform"/>
            <consortium name="The Broad Institute Genome Sequencing Center for Infectious Disease"/>
            <person name="Wu L."/>
            <person name="Ma J."/>
        </authorList>
    </citation>
    <scope>NUCLEOTIDE SEQUENCE [LARGE SCALE GENOMIC DNA]</scope>
    <source>
        <strain evidence="3">CECT 7956</strain>
    </source>
</reference>